<dbReference type="CDD" id="cd00430">
    <property type="entry name" value="PLPDE_III_AR"/>
    <property type="match status" value="1"/>
</dbReference>
<evidence type="ECO:0000256" key="1">
    <source>
        <dbReference type="ARBA" id="ARBA00000316"/>
    </source>
</evidence>
<dbReference type="EC" id="5.1.1.1" evidence="5"/>
<dbReference type="Proteomes" id="UP001139365">
    <property type="component" value="Unassembled WGS sequence"/>
</dbReference>
<evidence type="ECO:0000256" key="7">
    <source>
        <dbReference type="PIRSR" id="PIRSR600821-52"/>
    </source>
</evidence>
<evidence type="ECO:0000313" key="9">
    <source>
        <dbReference type="EMBL" id="MCI5754740.1"/>
    </source>
</evidence>
<feature type="active site" description="Proton acceptor; specific for L-alanine" evidence="5">
    <location>
        <position position="266"/>
    </location>
</feature>
<dbReference type="PANTHER" id="PTHR30511">
    <property type="entry name" value="ALANINE RACEMASE"/>
    <property type="match status" value="1"/>
</dbReference>
<dbReference type="Gene3D" id="2.40.37.10">
    <property type="entry name" value="Lyase, Ornithine Decarboxylase, Chain A, domain 1"/>
    <property type="match status" value="1"/>
</dbReference>
<dbReference type="SUPFAM" id="SSF51419">
    <property type="entry name" value="PLP-binding barrel"/>
    <property type="match status" value="1"/>
</dbReference>
<name>A0AAE3JZD7_9BACT</name>
<dbReference type="NCBIfam" id="TIGR00492">
    <property type="entry name" value="alr"/>
    <property type="match status" value="1"/>
</dbReference>
<dbReference type="GO" id="GO:0030632">
    <property type="term" value="P:D-alanine biosynthetic process"/>
    <property type="evidence" value="ECO:0007669"/>
    <property type="project" value="UniProtKB-UniRule"/>
</dbReference>
<comment type="similarity">
    <text evidence="5">Belongs to the alanine racemase family.</text>
</comment>
<proteinExistence type="inferred from homology"/>
<dbReference type="AlphaFoldDB" id="A0AAE3JZD7"/>
<dbReference type="GO" id="GO:0008784">
    <property type="term" value="F:alanine racemase activity"/>
    <property type="evidence" value="ECO:0007669"/>
    <property type="project" value="UniProtKB-UniRule"/>
</dbReference>
<dbReference type="Gene3D" id="3.20.20.10">
    <property type="entry name" value="Alanine racemase"/>
    <property type="match status" value="1"/>
</dbReference>
<dbReference type="Pfam" id="PF01168">
    <property type="entry name" value="Ala_racemase_N"/>
    <property type="match status" value="1"/>
</dbReference>
<evidence type="ECO:0000256" key="2">
    <source>
        <dbReference type="ARBA" id="ARBA00001933"/>
    </source>
</evidence>
<dbReference type="SUPFAM" id="SSF50621">
    <property type="entry name" value="Alanine racemase C-terminal domain-like"/>
    <property type="match status" value="1"/>
</dbReference>
<dbReference type="InterPro" id="IPR009006">
    <property type="entry name" value="Ala_racemase/Decarboxylase_C"/>
</dbReference>
<dbReference type="GO" id="GO:0030170">
    <property type="term" value="F:pyridoxal phosphate binding"/>
    <property type="evidence" value="ECO:0007669"/>
    <property type="project" value="UniProtKB-UniRule"/>
</dbReference>
<evidence type="ECO:0000256" key="3">
    <source>
        <dbReference type="ARBA" id="ARBA00022898"/>
    </source>
</evidence>
<gene>
    <name evidence="9" type="primary">alr</name>
    <name evidence="9" type="ORF">MR241_00415</name>
</gene>
<organism evidence="9 10">
    <name type="scientific">Candidatus Colimorpha enterica</name>
    <dbReference type="NCBI Taxonomy" id="3083063"/>
    <lineage>
        <taxon>Bacteria</taxon>
        <taxon>Pseudomonadati</taxon>
        <taxon>Bacteroidota</taxon>
        <taxon>Bacteroidia</taxon>
        <taxon>Bacteroidales</taxon>
        <taxon>Candidatus Colimorpha</taxon>
    </lineage>
</organism>
<dbReference type="InterPro" id="IPR029066">
    <property type="entry name" value="PLP-binding_barrel"/>
</dbReference>
<comment type="function">
    <text evidence="5">Catalyzes the interconversion of L-alanine and D-alanine. May also act on other amino acids.</text>
</comment>
<dbReference type="GO" id="GO:0005829">
    <property type="term" value="C:cytosol"/>
    <property type="evidence" value="ECO:0007669"/>
    <property type="project" value="TreeGrafter"/>
</dbReference>
<sequence length="375" mass="40135">MDNRLLMTRTWVEIDRGALLQNHGRVREMLPPGCGIMAVVKADAYGHGAVEVAGLLSDRVECFGVASAYEAFELRKNGIENDILILGGTSKELFPELVACGIMPSVFDEGAAEALSAAAGDGAAPCFIAVDTGMSRIGFPDDTNGFESIRRIASLGNIAIKGIFSHFARADEADKTSAQAQLTRFRRFTSRLDAAGISVGLKCLSNSAGIMELDAAFDMVREGIILYGIYPSDEVDRTKIPLRPVLSLKTRVELVKTVPPGTGVSYGHISVTERTTKIATLCAGYADGVPRLLSNCGSVLIRGKRAPIIGRVCMDQMMVDVTDIPGVSEDDIATIIGRDGDAYISVDEVAAEAETIPYEVLCSLSRPRLPRVYIG</sequence>
<evidence type="ECO:0000256" key="6">
    <source>
        <dbReference type="PIRSR" id="PIRSR600821-50"/>
    </source>
</evidence>
<dbReference type="FunFam" id="3.20.20.10:FF:000002">
    <property type="entry name" value="Alanine racemase"/>
    <property type="match status" value="1"/>
</dbReference>
<comment type="pathway">
    <text evidence="5">Amino-acid biosynthesis; D-alanine biosynthesis; D-alanine from L-alanine: step 1/1.</text>
</comment>
<feature type="active site" description="Proton acceptor; specific for D-alanine" evidence="5">
    <location>
        <position position="41"/>
    </location>
</feature>
<evidence type="ECO:0000259" key="8">
    <source>
        <dbReference type="SMART" id="SM01005"/>
    </source>
</evidence>
<dbReference type="InterPro" id="IPR001608">
    <property type="entry name" value="Ala_racemase_N"/>
</dbReference>
<comment type="cofactor">
    <cofactor evidence="2 5 6">
        <name>pyridoxal 5'-phosphate</name>
        <dbReference type="ChEBI" id="CHEBI:597326"/>
    </cofactor>
</comment>
<comment type="catalytic activity">
    <reaction evidence="1 5">
        <text>L-alanine = D-alanine</text>
        <dbReference type="Rhea" id="RHEA:20249"/>
        <dbReference type="ChEBI" id="CHEBI:57416"/>
        <dbReference type="ChEBI" id="CHEBI:57972"/>
        <dbReference type="EC" id="5.1.1.1"/>
    </reaction>
</comment>
<feature type="domain" description="Alanine racemase C-terminal" evidence="8">
    <location>
        <begin position="245"/>
        <end position="374"/>
    </location>
</feature>
<protein>
    <recommendedName>
        <fullName evidence="5">Alanine racemase</fullName>
        <ecNumber evidence="5">5.1.1.1</ecNumber>
    </recommendedName>
</protein>
<dbReference type="PROSITE" id="PS00395">
    <property type="entry name" value="ALANINE_RACEMASE"/>
    <property type="match status" value="1"/>
</dbReference>
<comment type="caution">
    <text evidence="9">The sequence shown here is derived from an EMBL/GenBank/DDBJ whole genome shotgun (WGS) entry which is preliminary data.</text>
</comment>
<accession>A0AAE3JZD7</accession>
<feature type="modified residue" description="N6-(pyridoxal phosphate)lysine" evidence="5 6">
    <location>
        <position position="41"/>
    </location>
</feature>
<dbReference type="Pfam" id="PF00842">
    <property type="entry name" value="Ala_racemase_C"/>
    <property type="match status" value="1"/>
</dbReference>
<evidence type="ECO:0000256" key="4">
    <source>
        <dbReference type="ARBA" id="ARBA00023235"/>
    </source>
</evidence>
<dbReference type="InterPro" id="IPR011079">
    <property type="entry name" value="Ala_racemase_C"/>
</dbReference>
<dbReference type="PRINTS" id="PR00992">
    <property type="entry name" value="ALARACEMASE"/>
</dbReference>
<reference evidence="9 10" key="1">
    <citation type="submission" date="2022-03" db="EMBL/GenBank/DDBJ databases">
        <title>Metagenome-assembled genomes from swine fecal metagenomes.</title>
        <authorList>
            <person name="Holman D.B."/>
            <person name="Kommadath A."/>
        </authorList>
    </citation>
    <scope>NUCLEOTIDE SEQUENCE [LARGE SCALE GENOMIC DNA]</scope>
    <source>
        <strain evidence="9">SUG147</strain>
    </source>
</reference>
<feature type="binding site" evidence="5 7">
    <location>
        <position position="136"/>
    </location>
    <ligand>
        <name>substrate</name>
    </ligand>
</feature>
<feature type="binding site" evidence="5 7">
    <location>
        <position position="314"/>
    </location>
    <ligand>
        <name>substrate</name>
    </ligand>
</feature>
<dbReference type="PANTHER" id="PTHR30511:SF0">
    <property type="entry name" value="ALANINE RACEMASE, CATABOLIC-RELATED"/>
    <property type="match status" value="1"/>
</dbReference>
<dbReference type="EMBL" id="JALEMU010000010">
    <property type="protein sequence ID" value="MCI5754740.1"/>
    <property type="molecule type" value="Genomic_DNA"/>
</dbReference>
<dbReference type="InterPro" id="IPR000821">
    <property type="entry name" value="Ala_racemase"/>
</dbReference>
<evidence type="ECO:0000256" key="5">
    <source>
        <dbReference type="HAMAP-Rule" id="MF_01201"/>
    </source>
</evidence>
<dbReference type="HAMAP" id="MF_01201">
    <property type="entry name" value="Ala_racemase"/>
    <property type="match status" value="1"/>
</dbReference>
<keyword evidence="3 5" id="KW-0663">Pyridoxal phosphate</keyword>
<evidence type="ECO:0000313" key="10">
    <source>
        <dbReference type="Proteomes" id="UP001139365"/>
    </source>
</evidence>
<dbReference type="SMART" id="SM01005">
    <property type="entry name" value="Ala_racemase_C"/>
    <property type="match status" value="1"/>
</dbReference>
<dbReference type="InterPro" id="IPR020622">
    <property type="entry name" value="Ala_racemase_pyridoxalP-BS"/>
</dbReference>
<keyword evidence="4 5" id="KW-0413">Isomerase</keyword>